<organism evidence="1 2">
    <name type="scientific">Dallia pectoralis</name>
    <name type="common">Alaska blackfish</name>
    <dbReference type="NCBI Taxonomy" id="75939"/>
    <lineage>
        <taxon>Eukaryota</taxon>
        <taxon>Metazoa</taxon>
        <taxon>Chordata</taxon>
        <taxon>Craniata</taxon>
        <taxon>Vertebrata</taxon>
        <taxon>Euteleostomi</taxon>
        <taxon>Actinopterygii</taxon>
        <taxon>Neopterygii</taxon>
        <taxon>Teleostei</taxon>
        <taxon>Protacanthopterygii</taxon>
        <taxon>Esociformes</taxon>
        <taxon>Umbridae</taxon>
        <taxon>Dallia</taxon>
    </lineage>
</organism>
<protein>
    <submittedName>
        <fullName evidence="1">Uncharacterized protein</fullName>
    </submittedName>
</protein>
<keyword evidence="2" id="KW-1185">Reference proteome</keyword>
<proteinExistence type="predicted"/>
<evidence type="ECO:0000313" key="1">
    <source>
        <dbReference type="EMBL" id="KAJ7992112.1"/>
    </source>
</evidence>
<comment type="caution">
    <text evidence="1">The sequence shown here is derived from an EMBL/GenBank/DDBJ whole genome shotgun (WGS) entry which is preliminary data.</text>
</comment>
<gene>
    <name evidence="1" type="ORF">DPEC_G00275170</name>
</gene>
<accession>A0ACC2FLB9</accession>
<evidence type="ECO:0000313" key="2">
    <source>
        <dbReference type="Proteomes" id="UP001157502"/>
    </source>
</evidence>
<dbReference type="Proteomes" id="UP001157502">
    <property type="component" value="Chromosome 25"/>
</dbReference>
<sequence>MSELNCDELHRSTLGVYMSLMDGFNPSLQKLVSLGNSYMQAFQALAVTSNAYFSALAKIGEQAFHTISSQSIGDVLIQISENQRRLTGELDSVFRWFHSEVLQEMENNVKLDKDYIAGSRRRYEQEVRVQAERQRRRGAHQDGSEHMQFLRESHREALLEEERRYRFLAEKHCGFTQSIIYLMNKAGPGEGLQQIADMWREQVNATRSHAAVTRGPALDTRSSAPAFQNPPRLDQESMFRTREEDRGGQWTGRDEQALGRAPSRGPSPQNTRSCSSSIGESLCPGGAEGRGLMRALVPHPAAPDKPNLLPFSQGELVNVLVREARNGWLFGRAESSSRQGWFPASYVGPLEETPRSTGSSYTLRSSSSMNNLLDQLRGSNHGGPPAPPPPPAIRQTETQPNTPVMERRAEPHSDNKRGAHDGGPRPSLFPKGTNPFATVKLRPTSTNDRSAPRLRR</sequence>
<name>A0ACC2FLB9_DALPE</name>
<reference evidence="1" key="1">
    <citation type="submission" date="2021-05" db="EMBL/GenBank/DDBJ databases">
        <authorList>
            <person name="Pan Q."/>
            <person name="Jouanno E."/>
            <person name="Zahm M."/>
            <person name="Klopp C."/>
            <person name="Cabau C."/>
            <person name="Louis A."/>
            <person name="Berthelot C."/>
            <person name="Parey E."/>
            <person name="Roest Crollius H."/>
            <person name="Montfort J."/>
            <person name="Robinson-Rechavi M."/>
            <person name="Bouchez O."/>
            <person name="Lampietro C."/>
            <person name="Lopez Roques C."/>
            <person name="Donnadieu C."/>
            <person name="Postlethwait J."/>
            <person name="Bobe J."/>
            <person name="Dillon D."/>
            <person name="Chandos A."/>
            <person name="von Hippel F."/>
            <person name="Guiguen Y."/>
        </authorList>
    </citation>
    <scope>NUCLEOTIDE SEQUENCE</scope>
    <source>
        <strain evidence="1">YG-Jan2019</strain>
    </source>
</reference>
<dbReference type="EMBL" id="CM055752">
    <property type="protein sequence ID" value="KAJ7992112.1"/>
    <property type="molecule type" value="Genomic_DNA"/>
</dbReference>